<dbReference type="Proteomes" id="UP001156664">
    <property type="component" value="Unassembled WGS sequence"/>
</dbReference>
<proteinExistence type="predicted"/>
<accession>A0ABQ5YV04</accession>
<comment type="caution">
    <text evidence="1">The sequence shown here is derived from an EMBL/GenBank/DDBJ whole genome shotgun (WGS) entry which is preliminary data.</text>
</comment>
<reference evidence="2" key="1">
    <citation type="journal article" date="2019" name="Int. J. Syst. Evol. Microbiol.">
        <title>The Global Catalogue of Microorganisms (GCM) 10K type strain sequencing project: providing services to taxonomists for standard genome sequencing and annotation.</title>
        <authorList>
            <consortium name="The Broad Institute Genomics Platform"/>
            <consortium name="The Broad Institute Genome Sequencing Center for Infectious Disease"/>
            <person name="Wu L."/>
            <person name="Ma J."/>
        </authorList>
    </citation>
    <scope>NUCLEOTIDE SEQUENCE [LARGE SCALE GENOMIC DNA]</scope>
    <source>
        <strain evidence="2">NBRC 105857</strain>
    </source>
</reference>
<gene>
    <name evidence="1" type="ORF">GCM10007875_22070</name>
</gene>
<evidence type="ECO:0000313" key="1">
    <source>
        <dbReference type="EMBL" id="GLR27116.1"/>
    </source>
</evidence>
<dbReference type="Gene3D" id="3.90.1720.10">
    <property type="entry name" value="endopeptidase domain like (from Nostoc punctiforme)"/>
    <property type="match status" value="1"/>
</dbReference>
<organism evidence="1 2">
    <name type="scientific">Limnobacter litoralis</name>
    <dbReference type="NCBI Taxonomy" id="481366"/>
    <lineage>
        <taxon>Bacteria</taxon>
        <taxon>Pseudomonadati</taxon>
        <taxon>Pseudomonadota</taxon>
        <taxon>Betaproteobacteria</taxon>
        <taxon>Burkholderiales</taxon>
        <taxon>Burkholderiaceae</taxon>
        <taxon>Limnobacter</taxon>
    </lineage>
</organism>
<keyword evidence="2" id="KW-1185">Reference proteome</keyword>
<evidence type="ECO:0000313" key="2">
    <source>
        <dbReference type="Proteomes" id="UP001156664"/>
    </source>
</evidence>
<name>A0ABQ5YV04_9BURK</name>
<protein>
    <submittedName>
        <fullName evidence="1">Uncharacterized protein</fullName>
    </submittedName>
</protein>
<dbReference type="RefSeq" id="WP_284281831.1">
    <property type="nucleotide sequence ID" value="NZ_BSOJ01000027.1"/>
</dbReference>
<sequence>MHNSHGHVAMFNGKFWVSDFLQLHGFYPGISYRKLHPSYTIYRYPLSVKSVSIKPHATFAEYEAHYLTLLA</sequence>
<dbReference type="EMBL" id="BSOJ01000027">
    <property type="protein sequence ID" value="GLR27116.1"/>
    <property type="molecule type" value="Genomic_DNA"/>
</dbReference>